<evidence type="ECO:0000313" key="3">
    <source>
        <dbReference type="Proteomes" id="UP001066276"/>
    </source>
</evidence>
<comment type="caution">
    <text evidence="2">The sequence shown here is derived from an EMBL/GenBank/DDBJ whole genome shotgun (WGS) entry which is preliminary data.</text>
</comment>
<dbReference type="Proteomes" id="UP001066276">
    <property type="component" value="Chromosome 1_1"/>
</dbReference>
<dbReference type="PANTHER" id="PTHR11505">
    <property type="entry name" value="L1 TRANSPOSABLE ELEMENT-RELATED"/>
    <property type="match status" value="1"/>
</dbReference>
<name>A0AAV7WL54_PLEWA</name>
<feature type="coiled-coil region" evidence="1">
    <location>
        <begin position="105"/>
        <end position="132"/>
    </location>
</feature>
<dbReference type="AlphaFoldDB" id="A0AAV7WL54"/>
<sequence>MMGGIAAWSARTHSGGQLKIGGLGRSIKYALKDCKAAKYYIGSLAASGVKYTVAQDFIPEHKQAAGSHNVSLLKTTLLAMHSNLQSIDGKIDSLNMRINHMSTKLDKQAARIMAAEQRISNAEDDLQTISMKCLKIEKVLAVIQAKNKDIEACSCRTNLLITRVPEFTNTGKMEQNLETMLSTIFVVENLSALLIVERVHLSLITLSGPIIAKLLNYRDQDAIISMAMEKQDINHQGNQVAFYPDFTMEVQAAK</sequence>
<dbReference type="Gene3D" id="3.30.70.1820">
    <property type="entry name" value="L1 transposable element, RRM domain"/>
    <property type="match status" value="1"/>
</dbReference>
<organism evidence="2 3">
    <name type="scientific">Pleurodeles waltl</name>
    <name type="common">Iberian ribbed newt</name>
    <dbReference type="NCBI Taxonomy" id="8319"/>
    <lineage>
        <taxon>Eukaryota</taxon>
        <taxon>Metazoa</taxon>
        <taxon>Chordata</taxon>
        <taxon>Craniata</taxon>
        <taxon>Vertebrata</taxon>
        <taxon>Euteleostomi</taxon>
        <taxon>Amphibia</taxon>
        <taxon>Batrachia</taxon>
        <taxon>Caudata</taxon>
        <taxon>Salamandroidea</taxon>
        <taxon>Salamandridae</taxon>
        <taxon>Pleurodelinae</taxon>
        <taxon>Pleurodeles</taxon>
    </lineage>
</organism>
<evidence type="ECO:0000256" key="1">
    <source>
        <dbReference type="SAM" id="Coils"/>
    </source>
</evidence>
<accession>A0AAV7WL54</accession>
<keyword evidence="3" id="KW-1185">Reference proteome</keyword>
<dbReference type="EMBL" id="JANPWB010000001">
    <property type="protein sequence ID" value="KAJ1213535.1"/>
    <property type="molecule type" value="Genomic_DNA"/>
</dbReference>
<gene>
    <name evidence="2" type="ORF">NDU88_001169</name>
</gene>
<dbReference type="InterPro" id="IPR004244">
    <property type="entry name" value="Transposase_22"/>
</dbReference>
<reference evidence="2" key="1">
    <citation type="journal article" date="2022" name="bioRxiv">
        <title>Sequencing and chromosome-scale assembly of the giantPleurodeles waltlgenome.</title>
        <authorList>
            <person name="Brown T."/>
            <person name="Elewa A."/>
            <person name="Iarovenko S."/>
            <person name="Subramanian E."/>
            <person name="Araus A.J."/>
            <person name="Petzold A."/>
            <person name="Susuki M."/>
            <person name="Suzuki K.-i.T."/>
            <person name="Hayashi T."/>
            <person name="Toyoda A."/>
            <person name="Oliveira C."/>
            <person name="Osipova E."/>
            <person name="Leigh N.D."/>
            <person name="Simon A."/>
            <person name="Yun M.H."/>
        </authorList>
    </citation>
    <scope>NUCLEOTIDE SEQUENCE</scope>
    <source>
        <strain evidence="2">20211129_DDA</strain>
        <tissue evidence="2">Liver</tissue>
    </source>
</reference>
<protein>
    <submittedName>
        <fullName evidence="2">Uncharacterized protein</fullName>
    </submittedName>
</protein>
<proteinExistence type="predicted"/>
<evidence type="ECO:0000313" key="2">
    <source>
        <dbReference type="EMBL" id="KAJ1213535.1"/>
    </source>
</evidence>
<keyword evidence="1" id="KW-0175">Coiled coil</keyword>
<dbReference type="Gene3D" id="1.20.5.340">
    <property type="match status" value="1"/>
</dbReference>